<feature type="non-terminal residue" evidence="3">
    <location>
        <position position="1"/>
    </location>
</feature>
<proteinExistence type="predicted"/>
<dbReference type="AlphaFoldDB" id="X1F546"/>
<dbReference type="Pfam" id="PF00821">
    <property type="entry name" value="PEPCK_GTP"/>
    <property type="match status" value="1"/>
</dbReference>
<evidence type="ECO:0000259" key="2">
    <source>
        <dbReference type="Pfam" id="PF00821"/>
    </source>
</evidence>
<dbReference type="InterPro" id="IPR013035">
    <property type="entry name" value="PEP_carboxykinase_C"/>
</dbReference>
<accession>X1F546</accession>
<dbReference type="GO" id="GO:0006107">
    <property type="term" value="P:oxaloacetate metabolic process"/>
    <property type="evidence" value="ECO:0007669"/>
    <property type="project" value="TreeGrafter"/>
</dbReference>
<dbReference type="GO" id="GO:0071333">
    <property type="term" value="P:cellular response to glucose stimulus"/>
    <property type="evidence" value="ECO:0007669"/>
    <property type="project" value="TreeGrafter"/>
</dbReference>
<protein>
    <recommendedName>
        <fullName evidence="2">Phosphoenolpyruvate carboxykinase C-terminal P-loop domain-containing protein</fullName>
    </recommendedName>
</protein>
<dbReference type="GO" id="GO:0005829">
    <property type="term" value="C:cytosol"/>
    <property type="evidence" value="ECO:0007669"/>
    <property type="project" value="TreeGrafter"/>
</dbReference>
<name>X1F546_9ZZZZ</name>
<dbReference type="GO" id="GO:0042594">
    <property type="term" value="P:response to starvation"/>
    <property type="evidence" value="ECO:0007669"/>
    <property type="project" value="TreeGrafter"/>
</dbReference>
<dbReference type="GO" id="GO:0030145">
    <property type="term" value="F:manganese ion binding"/>
    <property type="evidence" value="ECO:0007669"/>
    <property type="project" value="TreeGrafter"/>
</dbReference>
<dbReference type="GO" id="GO:0046327">
    <property type="term" value="P:glycerol biosynthetic process from pyruvate"/>
    <property type="evidence" value="ECO:0007669"/>
    <property type="project" value="TreeGrafter"/>
</dbReference>
<dbReference type="Gene3D" id="3.90.228.20">
    <property type="match status" value="1"/>
</dbReference>
<evidence type="ECO:0000256" key="1">
    <source>
        <dbReference type="SAM" id="MobiDB-lite"/>
    </source>
</evidence>
<comment type="caution">
    <text evidence="3">The sequence shown here is derived from an EMBL/GenBank/DDBJ whole genome shotgun (WGS) entry which is preliminary data.</text>
</comment>
<dbReference type="GO" id="GO:0019543">
    <property type="term" value="P:propionate catabolic process"/>
    <property type="evidence" value="ECO:0007669"/>
    <property type="project" value="TreeGrafter"/>
</dbReference>
<feature type="compositionally biased region" description="Basic and acidic residues" evidence="1">
    <location>
        <begin position="20"/>
        <end position="32"/>
    </location>
</feature>
<dbReference type="PANTHER" id="PTHR11561">
    <property type="entry name" value="PHOSPHOENOLPYRUVATE CARBOXYKINASE"/>
    <property type="match status" value="1"/>
</dbReference>
<reference evidence="3" key="1">
    <citation type="journal article" date="2014" name="Front. Microbiol.">
        <title>High frequency of phylogenetically diverse reductive dehalogenase-homologous genes in deep subseafloor sedimentary metagenomes.</title>
        <authorList>
            <person name="Kawai M."/>
            <person name="Futagami T."/>
            <person name="Toyoda A."/>
            <person name="Takaki Y."/>
            <person name="Nishi S."/>
            <person name="Hori S."/>
            <person name="Arai W."/>
            <person name="Tsubouchi T."/>
            <person name="Morono Y."/>
            <person name="Uchiyama I."/>
            <person name="Ito T."/>
            <person name="Fujiyama A."/>
            <person name="Inagaki F."/>
            <person name="Takami H."/>
        </authorList>
    </citation>
    <scope>NUCLEOTIDE SEQUENCE</scope>
    <source>
        <strain evidence="3">Expedition CK06-06</strain>
    </source>
</reference>
<feature type="region of interest" description="Disordered" evidence="1">
    <location>
        <begin position="1"/>
        <end position="34"/>
    </location>
</feature>
<sequence length="121" mass="13172">IGKDGEVPKKGVNHSGEWSPGKRDAEGREIPPSHRNARFTLDLGLLENTDSRLHDPRGVVVGGIIYGGRDSDTWVPLEEAFDWTHGIITNGASLESETTAATLGEEGVRKFNLMSNLDFLS</sequence>
<gene>
    <name evidence="3" type="ORF">S03H2_26188</name>
</gene>
<organism evidence="3">
    <name type="scientific">marine sediment metagenome</name>
    <dbReference type="NCBI Taxonomy" id="412755"/>
    <lineage>
        <taxon>unclassified sequences</taxon>
        <taxon>metagenomes</taxon>
        <taxon>ecological metagenomes</taxon>
    </lineage>
</organism>
<dbReference type="PANTHER" id="PTHR11561:SF0">
    <property type="entry name" value="PHOSPHOENOLPYRUVATE CARBOXYKINASE [GTP]-RELATED"/>
    <property type="match status" value="1"/>
</dbReference>
<evidence type="ECO:0000313" key="3">
    <source>
        <dbReference type="EMBL" id="GAH40052.1"/>
    </source>
</evidence>
<dbReference type="SUPFAM" id="SSF53795">
    <property type="entry name" value="PEP carboxykinase-like"/>
    <property type="match status" value="1"/>
</dbReference>
<dbReference type="GO" id="GO:0004613">
    <property type="term" value="F:phosphoenolpyruvate carboxykinase (GTP) activity"/>
    <property type="evidence" value="ECO:0007669"/>
    <property type="project" value="TreeGrafter"/>
</dbReference>
<dbReference type="InterPro" id="IPR035077">
    <property type="entry name" value="PEP_carboxykinase_GTP_C"/>
</dbReference>
<dbReference type="EMBL" id="BARU01015083">
    <property type="protein sequence ID" value="GAH40052.1"/>
    <property type="molecule type" value="Genomic_DNA"/>
</dbReference>
<dbReference type="GO" id="GO:0006094">
    <property type="term" value="P:gluconeogenesis"/>
    <property type="evidence" value="ECO:0007669"/>
    <property type="project" value="InterPro"/>
</dbReference>
<dbReference type="InterPro" id="IPR008209">
    <property type="entry name" value="PEP_carboxykinase_GTP"/>
</dbReference>
<dbReference type="GO" id="GO:0033993">
    <property type="term" value="P:response to lipid"/>
    <property type="evidence" value="ECO:0007669"/>
    <property type="project" value="TreeGrafter"/>
</dbReference>
<feature type="domain" description="Phosphoenolpyruvate carboxykinase C-terminal P-loop" evidence="2">
    <location>
        <begin position="2"/>
        <end position="121"/>
    </location>
</feature>
<feature type="non-terminal residue" evidence="3">
    <location>
        <position position="121"/>
    </location>
</feature>
<dbReference type="GO" id="GO:0005525">
    <property type="term" value="F:GTP binding"/>
    <property type="evidence" value="ECO:0007669"/>
    <property type="project" value="InterPro"/>
</dbReference>